<evidence type="ECO:0000256" key="3">
    <source>
        <dbReference type="ARBA" id="ARBA00022536"/>
    </source>
</evidence>
<feature type="domain" description="Sushi" evidence="12">
    <location>
        <begin position="3"/>
        <end position="67"/>
    </location>
</feature>
<dbReference type="GO" id="GO:0005576">
    <property type="term" value="C:extracellular region"/>
    <property type="evidence" value="ECO:0007669"/>
    <property type="project" value="UniProtKB-SubCell"/>
</dbReference>
<dbReference type="InterPro" id="IPR035976">
    <property type="entry name" value="Sushi/SCR/CCP_sf"/>
</dbReference>
<dbReference type="SMART" id="SM00179">
    <property type="entry name" value="EGF_CA"/>
    <property type="match status" value="3"/>
</dbReference>
<dbReference type="Pfam" id="PF00008">
    <property type="entry name" value="EGF"/>
    <property type="match status" value="2"/>
</dbReference>
<dbReference type="OMA" id="KIPHATY"/>
<dbReference type="InterPro" id="IPR001881">
    <property type="entry name" value="EGF-like_Ca-bd_dom"/>
</dbReference>
<dbReference type="InterPro" id="IPR018097">
    <property type="entry name" value="EGF_Ca-bd_CS"/>
</dbReference>
<dbReference type="eggNOG" id="KOG1217">
    <property type="taxonomic scope" value="Eukaryota"/>
</dbReference>
<dbReference type="PANTHER" id="PTHR24039:SF58">
    <property type="entry name" value="EGF-LIKE DOMAIN-CONTAINING PROTEIN"/>
    <property type="match status" value="1"/>
</dbReference>
<evidence type="ECO:0000256" key="2">
    <source>
        <dbReference type="ARBA" id="ARBA00022525"/>
    </source>
</evidence>
<dbReference type="Gene3D" id="2.10.70.10">
    <property type="entry name" value="Complement Module, domain 1"/>
    <property type="match status" value="1"/>
</dbReference>
<proteinExistence type="predicted"/>
<dbReference type="PANTHER" id="PTHR24039">
    <property type="entry name" value="FIBRILLIN-RELATED"/>
    <property type="match status" value="1"/>
</dbReference>
<evidence type="ECO:0000313" key="14">
    <source>
        <dbReference type="Proteomes" id="UP000007875"/>
    </source>
</evidence>
<dbReference type="PROSITE" id="PS50026">
    <property type="entry name" value="EGF_3"/>
    <property type="match status" value="1"/>
</dbReference>
<keyword evidence="3 9" id="KW-0245">EGF-like domain</keyword>
<comment type="caution">
    <text evidence="9">Lacks conserved residue(s) required for the propagation of feature annotation.</text>
</comment>
<protein>
    <submittedName>
        <fullName evidence="13">Uncharacterized protein</fullName>
    </submittedName>
</protein>
<evidence type="ECO:0000256" key="5">
    <source>
        <dbReference type="ARBA" id="ARBA00022737"/>
    </source>
</evidence>
<evidence type="ECO:0000256" key="4">
    <source>
        <dbReference type="ARBA" id="ARBA00022729"/>
    </source>
</evidence>
<reference evidence="13" key="3">
    <citation type="submission" date="2025-09" db="UniProtKB">
        <authorList>
            <consortium name="Ensembl"/>
        </authorList>
    </citation>
    <scope>IDENTIFICATION</scope>
</reference>
<dbReference type="CDD" id="cd00033">
    <property type="entry name" value="CCP"/>
    <property type="match status" value="1"/>
</dbReference>
<keyword evidence="2" id="KW-0964">Secreted</keyword>
<keyword evidence="4" id="KW-0732">Signal</keyword>
<reference evidence="13" key="2">
    <citation type="submission" date="2025-08" db="UniProtKB">
        <authorList>
            <consortium name="Ensembl"/>
        </authorList>
    </citation>
    <scope>IDENTIFICATION</scope>
</reference>
<dbReference type="InterPro" id="IPR055088">
    <property type="entry name" value="Fibulin_C"/>
</dbReference>
<dbReference type="InterPro" id="IPR009030">
    <property type="entry name" value="Growth_fac_rcpt_cys_sf"/>
</dbReference>
<organism evidence="13 14">
    <name type="scientific">Ciona savignyi</name>
    <name type="common">Pacific transparent sea squirt</name>
    <dbReference type="NCBI Taxonomy" id="51511"/>
    <lineage>
        <taxon>Eukaryota</taxon>
        <taxon>Metazoa</taxon>
        <taxon>Chordata</taxon>
        <taxon>Tunicata</taxon>
        <taxon>Ascidiacea</taxon>
        <taxon>Phlebobranchia</taxon>
        <taxon>Cionidae</taxon>
        <taxon>Ciona</taxon>
    </lineage>
</organism>
<evidence type="ECO:0000256" key="8">
    <source>
        <dbReference type="ARBA" id="ARBA00023180"/>
    </source>
</evidence>
<evidence type="ECO:0000259" key="11">
    <source>
        <dbReference type="PROSITE" id="PS50026"/>
    </source>
</evidence>
<keyword evidence="10" id="KW-0768">Sushi</keyword>
<dbReference type="InterPro" id="IPR049883">
    <property type="entry name" value="NOTCH1_EGF-like"/>
</dbReference>
<dbReference type="Pfam" id="PF00084">
    <property type="entry name" value="Sushi"/>
    <property type="match status" value="1"/>
</dbReference>
<dbReference type="InterPro" id="IPR000436">
    <property type="entry name" value="Sushi_SCR_CCP_dom"/>
</dbReference>
<keyword evidence="6" id="KW-0106">Calcium</keyword>
<evidence type="ECO:0000259" key="12">
    <source>
        <dbReference type="PROSITE" id="PS50923"/>
    </source>
</evidence>
<dbReference type="HOGENOM" id="CLU_004826_0_0_1"/>
<dbReference type="SUPFAM" id="SSF57184">
    <property type="entry name" value="Growth factor receptor domain"/>
    <property type="match status" value="1"/>
</dbReference>
<sequence>MTVSCTSLVAPANGHMLGVRTDINGATVPVNNEVYFVCHDGFHLLGSEVRTCLGNDTWSGTDVMCIGTPQLRACARLNCRNGGKCVKVNDQDRYACQCLRGYKGRRCQKVIKTSLTGPIKRAICANSTFHQNCYCEIGYKIGSARNLCFGTHTKRHIDFPEQRPLCRHRCVNTPGSYYCTCPPGYDVTGDNNRDCRDIDECERGTHNCTDNQYCFNTGGSFQCVEVTCPPKYFRANTYTCHRDRCREWDRKCLKDPLSYTFSFIDIPSGLNYPVDIFRWGVGVDEGASQDNRFYVTRESNSAGLFSARKVDAVTGMLVLSRPLDVPSATVDFEMRELSAGPRHQLVVKYTSRVIVYASPYSF</sequence>
<dbReference type="SMART" id="SM00032">
    <property type="entry name" value="CCP"/>
    <property type="match status" value="1"/>
</dbReference>
<dbReference type="SUPFAM" id="SSF57196">
    <property type="entry name" value="EGF/Laminin"/>
    <property type="match status" value="1"/>
</dbReference>
<dbReference type="Ensembl" id="ENSCSAVT00000000062.1">
    <property type="protein sequence ID" value="ENSCSAVP00000000061.1"/>
    <property type="gene ID" value="ENSCSAVG00000000029.1"/>
</dbReference>
<dbReference type="PROSITE" id="PS01186">
    <property type="entry name" value="EGF_2"/>
    <property type="match status" value="1"/>
</dbReference>
<reference evidence="14" key="1">
    <citation type="submission" date="2003-08" db="EMBL/GenBank/DDBJ databases">
        <authorList>
            <person name="Birren B."/>
            <person name="Nusbaum C."/>
            <person name="Abebe A."/>
            <person name="Abouelleil A."/>
            <person name="Adekoya E."/>
            <person name="Ait-zahra M."/>
            <person name="Allen N."/>
            <person name="Allen T."/>
            <person name="An P."/>
            <person name="Anderson M."/>
            <person name="Anderson S."/>
            <person name="Arachchi H."/>
            <person name="Armbruster J."/>
            <person name="Bachantsang P."/>
            <person name="Baldwin J."/>
            <person name="Barry A."/>
            <person name="Bayul T."/>
            <person name="Blitshsteyn B."/>
            <person name="Bloom T."/>
            <person name="Blye J."/>
            <person name="Boguslavskiy L."/>
            <person name="Borowsky M."/>
            <person name="Boukhgalter B."/>
            <person name="Brunache A."/>
            <person name="Butler J."/>
            <person name="Calixte N."/>
            <person name="Calvo S."/>
            <person name="Camarata J."/>
            <person name="Campo K."/>
            <person name="Chang J."/>
            <person name="Cheshatsang Y."/>
            <person name="Citroen M."/>
            <person name="Collymore A."/>
            <person name="Considine T."/>
            <person name="Cook A."/>
            <person name="Cooke P."/>
            <person name="Corum B."/>
            <person name="Cuomo C."/>
            <person name="David R."/>
            <person name="Dawoe T."/>
            <person name="Degray S."/>
            <person name="Dodge S."/>
            <person name="Dooley K."/>
            <person name="Dorje P."/>
            <person name="Dorjee K."/>
            <person name="Dorris L."/>
            <person name="Duffey N."/>
            <person name="Dupes A."/>
            <person name="Elkins T."/>
            <person name="Engels R."/>
            <person name="Erickson J."/>
            <person name="Farina A."/>
            <person name="Faro S."/>
            <person name="Ferreira P."/>
            <person name="Fischer H."/>
            <person name="Fitzgerald M."/>
            <person name="Foley K."/>
            <person name="Gage D."/>
            <person name="Galagan J."/>
            <person name="Gearin G."/>
            <person name="Gnerre S."/>
            <person name="Gnirke A."/>
            <person name="Goyette A."/>
            <person name="Graham J."/>
            <person name="Grandbois E."/>
            <person name="Gyaltsen K."/>
            <person name="Hafez N."/>
            <person name="Hagopian D."/>
            <person name="Hagos B."/>
            <person name="Hall J."/>
            <person name="Hatcher B."/>
            <person name="Heller A."/>
            <person name="Higgins H."/>
            <person name="Honan T."/>
            <person name="Horn A."/>
            <person name="Houde N."/>
            <person name="Hughes L."/>
            <person name="Hulme W."/>
            <person name="Husby E."/>
            <person name="Iliev I."/>
            <person name="Jaffe D."/>
            <person name="Jones C."/>
            <person name="Kamal M."/>
            <person name="Kamat A."/>
            <person name="Kamvysselis M."/>
            <person name="Karlsson E."/>
            <person name="Kells C."/>
            <person name="Kieu A."/>
            <person name="Kisner P."/>
            <person name="Kodira C."/>
            <person name="Kulbokas E."/>
            <person name="Labutti K."/>
            <person name="Lama D."/>
            <person name="Landers T."/>
            <person name="Leger J."/>
            <person name="Levine S."/>
            <person name="Lewis D."/>
            <person name="Lewis T."/>
            <person name="Lindblad-toh K."/>
            <person name="Liu X."/>
            <person name="Lokyitsang T."/>
            <person name="Lokyitsang Y."/>
            <person name="Lucien O."/>
            <person name="Lui A."/>
            <person name="Ma L.J."/>
            <person name="Mabbitt R."/>
            <person name="Macdonald J."/>
            <person name="Maclean C."/>
            <person name="Major J."/>
            <person name="Manning J."/>
            <person name="Marabella R."/>
            <person name="Maru K."/>
            <person name="Matthews C."/>
            <person name="Mauceli E."/>
            <person name="Mccarthy M."/>
            <person name="Mcdonough S."/>
            <person name="Mcghee T."/>
            <person name="Meldrim J."/>
            <person name="Meneus L."/>
            <person name="Mesirov J."/>
            <person name="Mihalev A."/>
            <person name="Mihova T."/>
            <person name="Mikkelsen T."/>
            <person name="Mlenga V."/>
            <person name="Moru K."/>
            <person name="Mozes J."/>
            <person name="Mulrain L."/>
            <person name="Munson G."/>
            <person name="Naylor J."/>
            <person name="Newes C."/>
            <person name="Nguyen C."/>
            <person name="Nguyen N."/>
            <person name="Nguyen T."/>
            <person name="Nicol R."/>
            <person name="Nielsen C."/>
            <person name="Nizzari M."/>
            <person name="Norbu C."/>
            <person name="Norbu N."/>
            <person name="O'donnell P."/>
            <person name="Okoawo O."/>
            <person name="O'leary S."/>
            <person name="Omotosho B."/>
            <person name="O'neill K."/>
            <person name="Osman S."/>
            <person name="Parker S."/>
            <person name="Perrin D."/>
            <person name="Phunkhang P."/>
            <person name="Piqani B."/>
            <person name="Purcell S."/>
            <person name="Rachupka T."/>
            <person name="Ramasamy U."/>
            <person name="Rameau R."/>
            <person name="Ray V."/>
            <person name="Raymond C."/>
            <person name="Retta R."/>
            <person name="Richardson S."/>
            <person name="Rise C."/>
            <person name="Rodriguez J."/>
            <person name="Rogers J."/>
            <person name="Rogov P."/>
            <person name="Rutman M."/>
            <person name="Schupbach R."/>
            <person name="Seaman C."/>
            <person name="Settipalli S."/>
            <person name="Sharpe T."/>
            <person name="Sheridan J."/>
            <person name="Sherpa N."/>
            <person name="Shi J."/>
            <person name="Smirnov S."/>
            <person name="Smith C."/>
            <person name="Sougnez C."/>
            <person name="Spencer B."/>
            <person name="Stalker J."/>
            <person name="Stange-thomann N."/>
            <person name="Stavropoulos S."/>
            <person name="Stetson K."/>
            <person name="Stone C."/>
            <person name="Stone S."/>
            <person name="Stubbs M."/>
            <person name="Talamas J."/>
            <person name="Tchuinga P."/>
            <person name="Tenzing P."/>
            <person name="Tesfaye S."/>
            <person name="Theodore J."/>
            <person name="Thoulutsang Y."/>
            <person name="Topham K."/>
            <person name="Towey S."/>
            <person name="Tsamla T."/>
            <person name="Tsomo N."/>
            <person name="Vallee D."/>
            <person name="Vassiliev H."/>
            <person name="Venkataraman V."/>
            <person name="Vinson J."/>
            <person name="Vo A."/>
            <person name="Wade C."/>
            <person name="Wang S."/>
            <person name="Wangchuk T."/>
            <person name="Wangdi T."/>
            <person name="Whittaker C."/>
            <person name="Wilkinson J."/>
            <person name="Wu Y."/>
            <person name="Wyman D."/>
            <person name="Yadav S."/>
            <person name="Yang S."/>
            <person name="Yang X."/>
            <person name="Yeager S."/>
            <person name="Yee E."/>
            <person name="Young G."/>
            <person name="Zainoun J."/>
            <person name="Zembeck L."/>
            <person name="Zimmer A."/>
            <person name="Zody M."/>
            <person name="Lander E."/>
        </authorList>
    </citation>
    <scope>NUCLEOTIDE SEQUENCE [LARGE SCALE GENOMIC DNA]</scope>
</reference>
<dbReference type="Gene3D" id="2.10.25.10">
    <property type="entry name" value="Laminin"/>
    <property type="match status" value="3"/>
</dbReference>
<evidence type="ECO:0000256" key="10">
    <source>
        <dbReference type="PROSITE-ProRule" id="PRU00302"/>
    </source>
</evidence>
<feature type="domain" description="EGF-like" evidence="11">
    <location>
        <begin position="70"/>
        <end position="108"/>
    </location>
</feature>
<dbReference type="GeneTree" id="ENSGT00940000165483"/>
<dbReference type="InParanoid" id="H2Y413"/>
<evidence type="ECO:0000256" key="9">
    <source>
        <dbReference type="PROSITE-ProRule" id="PRU00076"/>
    </source>
</evidence>
<evidence type="ECO:0000256" key="1">
    <source>
        <dbReference type="ARBA" id="ARBA00004613"/>
    </source>
</evidence>
<keyword evidence="8" id="KW-0325">Glycoprotein</keyword>
<dbReference type="CDD" id="cd00054">
    <property type="entry name" value="EGF_CA"/>
    <property type="match status" value="3"/>
</dbReference>
<dbReference type="Proteomes" id="UP000007875">
    <property type="component" value="Unassembled WGS sequence"/>
</dbReference>
<dbReference type="PROSITE" id="PS00022">
    <property type="entry name" value="EGF_1"/>
    <property type="match status" value="1"/>
</dbReference>
<dbReference type="AlphaFoldDB" id="H2Y413"/>
<dbReference type="GO" id="GO:0005509">
    <property type="term" value="F:calcium ion binding"/>
    <property type="evidence" value="ECO:0007669"/>
    <property type="project" value="InterPro"/>
</dbReference>
<dbReference type="STRING" id="51511.ENSCSAVP00000000061"/>
<dbReference type="PROSITE" id="PS50923">
    <property type="entry name" value="SUSHI"/>
    <property type="match status" value="1"/>
</dbReference>
<dbReference type="Pfam" id="PF22914">
    <property type="entry name" value="Fibulin_C"/>
    <property type="match status" value="1"/>
</dbReference>
<evidence type="ECO:0000313" key="13">
    <source>
        <dbReference type="Ensembl" id="ENSCSAVP00000000061.1"/>
    </source>
</evidence>
<keyword evidence="14" id="KW-1185">Reference proteome</keyword>
<evidence type="ECO:0000256" key="7">
    <source>
        <dbReference type="ARBA" id="ARBA00023157"/>
    </source>
</evidence>
<comment type="subcellular location">
    <subcellularLocation>
        <location evidence="1">Secreted</location>
    </subcellularLocation>
</comment>
<dbReference type="SMART" id="SM00181">
    <property type="entry name" value="EGF"/>
    <property type="match status" value="3"/>
</dbReference>
<keyword evidence="5" id="KW-0677">Repeat</keyword>
<dbReference type="Pfam" id="PF07645">
    <property type="entry name" value="EGF_CA"/>
    <property type="match status" value="1"/>
</dbReference>
<name>H2Y413_CIOSA</name>
<feature type="disulfide bond" evidence="10">
    <location>
        <begin position="38"/>
        <end position="65"/>
    </location>
</feature>
<feature type="disulfide bond" evidence="9">
    <location>
        <begin position="79"/>
        <end position="96"/>
    </location>
</feature>
<keyword evidence="7 9" id="KW-1015">Disulfide bond</keyword>
<dbReference type="InterPro" id="IPR000742">
    <property type="entry name" value="EGF"/>
</dbReference>
<dbReference type="SUPFAM" id="SSF57535">
    <property type="entry name" value="Complement control module/SCR domain"/>
    <property type="match status" value="1"/>
</dbReference>
<accession>H2Y413</accession>
<feature type="disulfide bond" evidence="9">
    <location>
        <begin position="98"/>
        <end position="107"/>
    </location>
</feature>
<dbReference type="PROSITE" id="PS01187">
    <property type="entry name" value="EGF_CA"/>
    <property type="match status" value="1"/>
</dbReference>
<evidence type="ECO:0000256" key="6">
    <source>
        <dbReference type="ARBA" id="ARBA00022837"/>
    </source>
</evidence>